<dbReference type="Pfam" id="PF04082">
    <property type="entry name" value="Fungal_trans"/>
    <property type="match status" value="1"/>
</dbReference>
<dbReference type="CDD" id="cd12148">
    <property type="entry name" value="fungal_TF_MHR"/>
    <property type="match status" value="1"/>
</dbReference>
<name>A0A9P8CM01_9HYPO</name>
<accession>A0A9P8CM01</accession>
<dbReference type="Gene3D" id="4.10.240.10">
    <property type="entry name" value="Zn(2)-C6 fungal-type DNA-binding domain"/>
    <property type="match status" value="1"/>
</dbReference>
<feature type="domain" description="Zn(2)-C6 fungal-type" evidence="5">
    <location>
        <begin position="24"/>
        <end position="53"/>
    </location>
</feature>
<evidence type="ECO:0000313" key="6">
    <source>
        <dbReference type="EMBL" id="KAG9251562.1"/>
    </source>
</evidence>
<dbReference type="OrthoDB" id="435881at2759"/>
<dbReference type="RefSeq" id="XP_046115486.1">
    <property type="nucleotide sequence ID" value="XM_046261526.1"/>
</dbReference>
<evidence type="ECO:0000256" key="3">
    <source>
        <dbReference type="ARBA" id="ARBA00023242"/>
    </source>
</evidence>
<feature type="region of interest" description="Disordered" evidence="4">
    <location>
        <begin position="59"/>
        <end position="78"/>
    </location>
</feature>
<evidence type="ECO:0000256" key="2">
    <source>
        <dbReference type="ARBA" id="ARBA00022723"/>
    </source>
</evidence>
<dbReference type="EMBL" id="MU251267">
    <property type="protein sequence ID" value="KAG9251562.1"/>
    <property type="molecule type" value="Genomic_DNA"/>
</dbReference>
<dbReference type="PROSITE" id="PS50048">
    <property type="entry name" value="ZN2_CY6_FUNGAL_2"/>
    <property type="match status" value="1"/>
</dbReference>
<dbReference type="InterPro" id="IPR036864">
    <property type="entry name" value="Zn2-C6_fun-type_DNA-bd_sf"/>
</dbReference>
<dbReference type="GeneID" id="70292429"/>
<dbReference type="SUPFAM" id="SSF57701">
    <property type="entry name" value="Zn2/Cys6 DNA-binding domain"/>
    <property type="match status" value="1"/>
</dbReference>
<feature type="compositionally biased region" description="Polar residues" evidence="4">
    <location>
        <begin position="108"/>
        <end position="122"/>
    </location>
</feature>
<dbReference type="Proteomes" id="UP000887229">
    <property type="component" value="Unassembled WGS sequence"/>
</dbReference>
<dbReference type="GO" id="GO:0008270">
    <property type="term" value="F:zinc ion binding"/>
    <property type="evidence" value="ECO:0007669"/>
    <property type="project" value="InterPro"/>
</dbReference>
<dbReference type="InterPro" id="IPR050613">
    <property type="entry name" value="Sec_Metabolite_Reg"/>
</dbReference>
<evidence type="ECO:0000256" key="4">
    <source>
        <dbReference type="SAM" id="MobiDB-lite"/>
    </source>
</evidence>
<evidence type="ECO:0000259" key="5">
    <source>
        <dbReference type="PROSITE" id="PS50048"/>
    </source>
</evidence>
<evidence type="ECO:0000313" key="7">
    <source>
        <dbReference type="Proteomes" id="UP000887229"/>
    </source>
</evidence>
<dbReference type="SMART" id="SM00066">
    <property type="entry name" value="GAL4"/>
    <property type="match status" value="1"/>
</dbReference>
<feature type="compositionally biased region" description="Polar residues" evidence="4">
    <location>
        <begin position="614"/>
        <end position="624"/>
    </location>
</feature>
<evidence type="ECO:0000256" key="1">
    <source>
        <dbReference type="ARBA" id="ARBA00004123"/>
    </source>
</evidence>
<reference evidence="6" key="1">
    <citation type="journal article" date="2021" name="IMA Fungus">
        <title>Genomic characterization of three marine fungi, including Emericellopsis atlantica sp. nov. with signatures of a generalist lifestyle and marine biomass degradation.</title>
        <authorList>
            <person name="Hagestad O.C."/>
            <person name="Hou L."/>
            <person name="Andersen J.H."/>
            <person name="Hansen E.H."/>
            <person name="Altermark B."/>
            <person name="Li C."/>
            <person name="Kuhnert E."/>
            <person name="Cox R.J."/>
            <person name="Crous P.W."/>
            <person name="Spatafora J.W."/>
            <person name="Lail K."/>
            <person name="Amirebrahimi M."/>
            <person name="Lipzen A."/>
            <person name="Pangilinan J."/>
            <person name="Andreopoulos W."/>
            <person name="Hayes R.D."/>
            <person name="Ng V."/>
            <person name="Grigoriev I.V."/>
            <person name="Jackson S.A."/>
            <person name="Sutton T.D.S."/>
            <person name="Dobson A.D.W."/>
            <person name="Rama T."/>
        </authorList>
    </citation>
    <scope>NUCLEOTIDE SEQUENCE</scope>
    <source>
        <strain evidence="6">TS7</strain>
    </source>
</reference>
<dbReference type="PANTHER" id="PTHR31001">
    <property type="entry name" value="UNCHARACTERIZED TRANSCRIPTIONAL REGULATORY PROTEIN"/>
    <property type="match status" value="1"/>
</dbReference>
<gene>
    <name evidence="6" type="ORF">F5Z01DRAFT_627166</name>
</gene>
<dbReference type="InterPro" id="IPR007219">
    <property type="entry name" value="XnlR_reg_dom"/>
</dbReference>
<dbReference type="GO" id="GO:0005634">
    <property type="term" value="C:nucleus"/>
    <property type="evidence" value="ECO:0007669"/>
    <property type="project" value="UniProtKB-SubCell"/>
</dbReference>
<comment type="subcellular location">
    <subcellularLocation>
        <location evidence="1">Nucleus</location>
    </subcellularLocation>
</comment>
<dbReference type="PROSITE" id="PS00463">
    <property type="entry name" value="ZN2_CY6_FUNGAL_1"/>
    <property type="match status" value="1"/>
</dbReference>
<protein>
    <recommendedName>
        <fullName evidence="5">Zn(2)-C6 fungal-type domain-containing protein</fullName>
    </recommendedName>
</protein>
<dbReference type="GO" id="GO:0006351">
    <property type="term" value="P:DNA-templated transcription"/>
    <property type="evidence" value="ECO:0007669"/>
    <property type="project" value="InterPro"/>
</dbReference>
<keyword evidence="3" id="KW-0539">Nucleus</keyword>
<dbReference type="Pfam" id="PF00172">
    <property type="entry name" value="Zn_clus"/>
    <property type="match status" value="1"/>
</dbReference>
<proteinExistence type="predicted"/>
<keyword evidence="7" id="KW-1185">Reference proteome</keyword>
<keyword evidence="2" id="KW-0479">Metal-binding</keyword>
<organism evidence="6 7">
    <name type="scientific">Emericellopsis atlantica</name>
    <dbReference type="NCBI Taxonomy" id="2614577"/>
    <lineage>
        <taxon>Eukaryota</taxon>
        <taxon>Fungi</taxon>
        <taxon>Dikarya</taxon>
        <taxon>Ascomycota</taxon>
        <taxon>Pezizomycotina</taxon>
        <taxon>Sordariomycetes</taxon>
        <taxon>Hypocreomycetidae</taxon>
        <taxon>Hypocreales</taxon>
        <taxon>Bionectriaceae</taxon>
        <taxon>Emericellopsis</taxon>
    </lineage>
</organism>
<dbReference type="PANTHER" id="PTHR31001:SF85">
    <property type="entry name" value="ZN(II)2CYS6 TRANSCRIPTION FACTOR (EUROFUNG)"/>
    <property type="match status" value="1"/>
</dbReference>
<dbReference type="InterPro" id="IPR001138">
    <property type="entry name" value="Zn2Cys6_DnaBD"/>
</dbReference>
<comment type="caution">
    <text evidence="6">The sequence shown here is derived from an EMBL/GenBank/DDBJ whole genome shotgun (WGS) entry which is preliminary data.</text>
</comment>
<feature type="region of interest" description="Disordered" evidence="4">
    <location>
        <begin position="605"/>
        <end position="637"/>
    </location>
</feature>
<sequence>MSETTAPSATDQSSAAQDDLKIWSCVNCRRRKLRCERREPCSNCVRSKIECHFPVTGRIPRRSRDATSSKNPAQKQAELMGRLRRLEAVVTEMAGQMEDGADEADAGTPNTQGRSDASASWQKHNDPTEDFGNLVTESNGGLRVAKGFWSIFCTEVDNIFQAVADVEEAAEEHADVPEADCHVDGAVRSHHQGFVLGSNVFANTSVEDDLSPLPSQMLFIWQVFCDNVDPFVKILDHAATTKTVQGIKGKLHALDPETEALMFAVSLAAIVSLDEEEAALNFGVSKPRLLARLRLGAEKALASAKFMTTGSIAVVQAFVIYVTILPQLGAAKLAGPMTSILVRRAISMGLHRDPAADAERRVATVSADHETRRRLWWHVCVLDSRVRYKDVPELSVSPSTGTTREPCSGEVNEPSRGAGFTHVTVCLIRCELWRLSHTLRNAAQDSGDSQQQLLPDARARICETYFAEKSGEHSKLQEFVYHLVLLFFSQVQFAMCRRQMRLAQGGNQEDLLAQALDCAATLMDTTMALKTCDEWKCWRWQLQGHVPWSAMLFTLQALRRGRPWNHESKRAWASLQQIADTLGPDEEELPICQNVKRHIEDLRNSDQHAAHRQSGVSETQPSQNSERDGGHLMPGEALVDSKNASSLDDGAASFIPSLTNDTPGTNSARGASGSRLQMSWEAFDFGADSVFNWDPLLEMDDAMDWQWMDAGSDLSFADWNTLLRLKTEDRIV</sequence>
<feature type="region of interest" description="Disordered" evidence="4">
    <location>
        <begin position="97"/>
        <end position="130"/>
    </location>
</feature>
<dbReference type="AlphaFoldDB" id="A0A9P8CM01"/>
<dbReference type="GO" id="GO:0003677">
    <property type="term" value="F:DNA binding"/>
    <property type="evidence" value="ECO:0007669"/>
    <property type="project" value="InterPro"/>
</dbReference>
<dbReference type="GO" id="GO:0000981">
    <property type="term" value="F:DNA-binding transcription factor activity, RNA polymerase II-specific"/>
    <property type="evidence" value="ECO:0007669"/>
    <property type="project" value="InterPro"/>
</dbReference>